<gene>
    <name evidence="1" type="ORF">PQR63_19470</name>
</gene>
<accession>A0ABW8ZCS7</accession>
<comment type="caution">
    <text evidence="1">The sequence shown here is derived from an EMBL/GenBank/DDBJ whole genome shotgun (WGS) entry which is preliminary data.</text>
</comment>
<evidence type="ECO:0000313" key="2">
    <source>
        <dbReference type="Proteomes" id="UP001629214"/>
    </source>
</evidence>
<evidence type="ECO:0000313" key="1">
    <source>
        <dbReference type="EMBL" id="MFL9880585.1"/>
    </source>
</evidence>
<name>A0ABW8ZCS7_9BURK</name>
<proteinExistence type="predicted"/>
<reference evidence="1 2" key="1">
    <citation type="journal article" date="2024" name="Chem. Sci.">
        <title>Discovery of megapolipeptins by genome mining of a Burkholderiales bacteria collection.</title>
        <authorList>
            <person name="Paulo B.S."/>
            <person name="Recchia M.J.J."/>
            <person name="Lee S."/>
            <person name="Fergusson C.H."/>
            <person name="Romanowski S.B."/>
            <person name="Hernandez A."/>
            <person name="Krull N."/>
            <person name="Liu D.Y."/>
            <person name="Cavanagh H."/>
            <person name="Bos A."/>
            <person name="Gray C.A."/>
            <person name="Murphy B.T."/>
            <person name="Linington R.G."/>
            <person name="Eustaquio A.S."/>
        </authorList>
    </citation>
    <scope>NUCLEOTIDE SEQUENCE [LARGE SCALE GENOMIC DNA]</scope>
    <source>
        <strain evidence="1 2">RL21-008-BIB-B</strain>
    </source>
</reference>
<dbReference type="RefSeq" id="WP_408169611.1">
    <property type="nucleotide sequence ID" value="NZ_JAQQFR010000014.1"/>
</dbReference>
<keyword evidence="2" id="KW-1185">Reference proteome</keyword>
<protein>
    <submittedName>
        <fullName evidence="1">Uncharacterized protein</fullName>
    </submittedName>
</protein>
<sequence length="160" mass="17591">MDRGEAQKIVEITLQNLLNSGFVKIANKEAQSLFEERLNDKEPMWGLPDMHFVITAAGAKRIGWLVGNLTSVQYADVAKNLQAESKAAAAEWLVAYKAQQKEIAAIDTIEAKKAAKAKKTASRKPVVATAIAAKKPVVVKKGFCEGSYQTQERRRSRFAS</sequence>
<dbReference type="Proteomes" id="UP001629214">
    <property type="component" value="Unassembled WGS sequence"/>
</dbReference>
<dbReference type="EMBL" id="JAQQFR010000014">
    <property type="protein sequence ID" value="MFL9880585.1"/>
    <property type="molecule type" value="Genomic_DNA"/>
</dbReference>
<organism evidence="1 2">
    <name type="scientific">Herbaspirillum rhizosphaerae</name>
    <dbReference type="NCBI Taxonomy" id="346179"/>
    <lineage>
        <taxon>Bacteria</taxon>
        <taxon>Pseudomonadati</taxon>
        <taxon>Pseudomonadota</taxon>
        <taxon>Betaproteobacteria</taxon>
        <taxon>Burkholderiales</taxon>
        <taxon>Oxalobacteraceae</taxon>
        <taxon>Herbaspirillum</taxon>
    </lineage>
</organism>